<keyword evidence="4" id="KW-1185">Reference proteome</keyword>
<dbReference type="Gene3D" id="2.130.10.10">
    <property type="entry name" value="YVTN repeat-like/Quinoprotein amine dehydrogenase"/>
    <property type="match status" value="1"/>
</dbReference>
<dbReference type="InParanoid" id="B7QIJ7"/>
<evidence type="ECO:0000313" key="2">
    <source>
        <dbReference type="EMBL" id="EEC18669.1"/>
    </source>
</evidence>
<dbReference type="AlphaFoldDB" id="B7QIJ7"/>
<dbReference type="PaxDb" id="6945-B7QIJ7"/>
<dbReference type="InterPro" id="IPR015943">
    <property type="entry name" value="WD40/YVTN_repeat-like_dom_sf"/>
</dbReference>
<reference evidence="3" key="2">
    <citation type="submission" date="2020-05" db="UniProtKB">
        <authorList>
            <consortium name="EnsemblMetazoa"/>
        </authorList>
    </citation>
    <scope>IDENTIFICATION</scope>
    <source>
        <strain evidence="3">wikel</strain>
    </source>
</reference>
<reference evidence="2 4" key="1">
    <citation type="submission" date="2008-03" db="EMBL/GenBank/DDBJ databases">
        <title>Annotation of Ixodes scapularis.</title>
        <authorList>
            <consortium name="Ixodes scapularis Genome Project Consortium"/>
            <person name="Caler E."/>
            <person name="Hannick L.I."/>
            <person name="Bidwell S."/>
            <person name="Joardar V."/>
            <person name="Thiagarajan M."/>
            <person name="Amedeo P."/>
            <person name="Galinsky K.J."/>
            <person name="Schobel S."/>
            <person name="Inman J."/>
            <person name="Hostetler J."/>
            <person name="Miller J."/>
            <person name="Hammond M."/>
            <person name="Megy K."/>
            <person name="Lawson D."/>
            <person name="Kodira C."/>
            <person name="Sutton G."/>
            <person name="Meyer J."/>
            <person name="Hill C.A."/>
            <person name="Birren B."/>
            <person name="Nene V."/>
            <person name="Collins F."/>
            <person name="Alarcon-Chaidez F."/>
            <person name="Wikel S."/>
            <person name="Strausberg R."/>
        </authorList>
    </citation>
    <scope>NUCLEOTIDE SEQUENCE [LARGE SCALE GENOMIC DNA]</scope>
    <source>
        <strain evidence="4">Wikel</strain>
        <strain evidence="2">Wikel colony</strain>
    </source>
</reference>
<dbReference type="HOGENOM" id="CLU_641400_0_0_1"/>
<dbReference type="InterPro" id="IPR001680">
    <property type="entry name" value="WD40_rpt"/>
</dbReference>
<protein>
    <submittedName>
        <fullName evidence="2 3">Katanin P80 subunit, putative</fullName>
    </submittedName>
</protein>
<dbReference type="PANTHER" id="PTHR19845">
    <property type="entry name" value="KATANIN P80 SUBUNIT"/>
    <property type="match status" value="1"/>
</dbReference>
<dbReference type="InterPro" id="IPR036322">
    <property type="entry name" value="WD40_repeat_dom_sf"/>
</dbReference>
<organism>
    <name type="scientific">Ixodes scapularis</name>
    <name type="common">Black-legged tick</name>
    <name type="synonym">Deer tick</name>
    <dbReference type="NCBI Taxonomy" id="6945"/>
    <lineage>
        <taxon>Eukaryota</taxon>
        <taxon>Metazoa</taxon>
        <taxon>Ecdysozoa</taxon>
        <taxon>Arthropoda</taxon>
        <taxon>Chelicerata</taxon>
        <taxon>Arachnida</taxon>
        <taxon>Acari</taxon>
        <taxon>Parasitiformes</taxon>
        <taxon>Ixodida</taxon>
        <taxon>Ixodoidea</taxon>
        <taxon>Ixodidae</taxon>
        <taxon>Ixodinae</taxon>
        <taxon>Ixodes</taxon>
    </lineage>
</organism>
<evidence type="ECO:0000313" key="4">
    <source>
        <dbReference type="Proteomes" id="UP000001555"/>
    </source>
</evidence>
<dbReference type="EMBL" id="ABJB010788303">
    <property type="status" value="NOT_ANNOTATED_CDS"/>
    <property type="molecule type" value="Genomic_DNA"/>
</dbReference>
<accession>B7QIJ7</accession>
<dbReference type="PANTHER" id="PTHR19845:SF0">
    <property type="entry name" value="KATANIN P80 WD40 REPEAT-CONTAINING SUBUNIT B1"/>
    <property type="match status" value="1"/>
</dbReference>
<sequence length="428" mass="46529">MVSDKIGEEFVAHGSTVKCLAIGRKSGRVMVTGGEDNKVNLWAIGKTNCIMVSGPSHLAVSFSSGGALRTSEFGPWRRGVRPSSVVSAETVWRGTAFSPFDSRPSRTLAEWERRALLGRHTTWLARERSPIYLDGALVAAVRMVPVSESDPVLEFVSRQRRKRKSELVGHRVEFLVPLLKLKASGSIEPARLSLEQCKLVPCGLDCLLLGLRCEFRLPDYSAVARPFATAMRDMEDGKSGRLTCRWPSWATGGAPHFPLVVRTCRTASSRQSCRGPAFNRSSDGRPSDSAWAAARELVPPYAGEQPRQVAWPAGFDDLAFPPPDVAGVFRPHPEAAVAAVGRRWEGAPTGAPRVSSGACCARADKPTLRGARSRSSNLSVLAHIDAAVENAGSSTRAFAGMLMDHWNRKLDDQYTRTANETLLHFALA</sequence>
<dbReference type="PROSITE" id="PS50082">
    <property type="entry name" value="WD_REPEATS_2"/>
    <property type="match status" value="1"/>
</dbReference>
<gene>
    <name evidence="2" type="ORF">IscW_ISCW023113</name>
</gene>
<dbReference type="EMBL" id="ABJB010414157">
    <property type="status" value="NOT_ANNOTATED_CDS"/>
    <property type="molecule type" value="Genomic_DNA"/>
</dbReference>
<dbReference type="VEuPathDB" id="VectorBase:ISCW023113"/>
<dbReference type="PROSITE" id="PS50294">
    <property type="entry name" value="WD_REPEATS_REGION"/>
    <property type="match status" value="1"/>
</dbReference>
<dbReference type="STRING" id="6945.B7QIJ7"/>
<dbReference type="Proteomes" id="UP000001555">
    <property type="component" value="Unassembled WGS sequence"/>
</dbReference>
<dbReference type="VEuPathDB" id="VectorBase:ISCI023113"/>
<evidence type="ECO:0000313" key="3">
    <source>
        <dbReference type="EnsemblMetazoa" id="ISCW023113-PA"/>
    </source>
</evidence>
<proteinExistence type="predicted"/>
<feature type="repeat" description="WD" evidence="1">
    <location>
        <begin position="10"/>
        <end position="52"/>
    </location>
</feature>
<dbReference type="EMBL" id="DS946429">
    <property type="protein sequence ID" value="EEC18669.1"/>
    <property type="molecule type" value="Genomic_DNA"/>
</dbReference>
<keyword evidence="1" id="KW-0853">WD repeat</keyword>
<dbReference type="EnsemblMetazoa" id="ISCW023113-RA">
    <property type="protein sequence ID" value="ISCW023113-PA"/>
    <property type="gene ID" value="ISCW023113"/>
</dbReference>
<evidence type="ECO:0000256" key="1">
    <source>
        <dbReference type="PROSITE-ProRule" id="PRU00221"/>
    </source>
</evidence>
<name>B7QIJ7_IXOSC</name>
<dbReference type="SUPFAM" id="SSF50978">
    <property type="entry name" value="WD40 repeat-like"/>
    <property type="match status" value="1"/>
</dbReference>